<keyword evidence="1" id="KW-0812">Transmembrane</keyword>
<dbReference type="AlphaFoldDB" id="A0AA38GD89"/>
<organism evidence="2 3">
    <name type="scientific">Taxus chinensis</name>
    <name type="common">Chinese yew</name>
    <name type="synonym">Taxus wallichiana var. chinensis</name>
    <dbReference type="NCBI Taxonomy" id="29808"/>
    <lineage>
        <taxon>Eukaryota</taxon>
        <taxon>Viridiplantae</taxon>
        <taxon>Streptophyta</taxon>
        <taxon>Embryophyta</taxon>
        <taxon>Tracheophyta</taxon>
        <taxon>Spermatophyta</taxon>
        <taxon>Pinopsida</taxon>
        <taxon>Pinidae</taxon>
        <taxon>Conifers II</taxon>
        <taxon>Cupressales</taxon>
        <taxon>Taxaceae</taxon>
        <taxon>Taxus</taxon>
    </lineage>
</organism>
<dbReference type="Proteomes" id="UP000824469">
    <property type="component" value="Unassembled WGS sequence"/>
</dbReference>
<dbReference type="EMBL" id="JAHRHJ020000004">
    <property type="protein sequence ID" value="KAH9319382.1"/>
    <property type="molecule type" value="Genomic_DNA"/>
</dbReference>
<evidence type="ECO:0000313" key="3">
    <source>
        <dbReference type="Proteomes" id="UP000824469"/>
    </source>
</evidence>
<keyword evidence="3" id="KW-1185">Reference proteome</keyword>
<evidence type="ECO:0000313" key="2">
    <source>
        <dbReference type="EMBL" id="KAH9319382.1"/>
    </source>
</evidence>
<evidence type="ECO:0000256" key="1">
    <source>
        <dbReference type="SAM" id="Phobius"/>
    </source>
</evidence>
<keyword evidence="1" id="KW-0472">Membrane</keyword>
<reference evidence="2 3" key="1">
    <citation type="journal article" date="2021" name="Nat. Plants">
        <title>The Taxus genome provides insights into paclitaxel biosynthesis.</title>
        <authorList>
            <person name="Xiong X."/>
            <person name="Gou J."/>
            <person name="Liao Q."/>
            <person name="Li Y."/>
            <person name="Zhou Q."/>
            <person name="Bi G."/>
            <person name="Li C."/>
            <person name="Du R."/>
            <person name="Wang X."/>
            <person name="Sun T."/>
            <person name="Guo L."/>
            <person name="Liang H."/>
            <person name="Lu P."/>
            <person name="Wu Y."/>
            <person name="Zhang Z."/>
            <person name="Ro D.K."/>
            <person name="Shang Y."/>
            <person name="Huang S."/>
            <person name="Yan J."/>
        </authorList>
    </citation>
    <scope>NUCLEOTIDE SEQUENCE [LARGE SCALE GENOMIC DNA]</scope>
    <source>
        <strain evidence="2">Ta-2019</strain>
    </source>
</reference>
<comment type="caution">
    <text evidence="2">The sequence shown here is derived from an EMBL/GenBank/DDBJ whole genome shotgun (WGS) entry which is preliminary data.</text>
</comment>
<proteinExistence type="predicted"/>
<feature type="transmembrane region" description="Helical" evidence="1">
    <location>
        <begin position="20"/>
        <end position="47"/>
    </location>
</feature>
<protein>
    <submittedName>
        <fullName evidence="2">Uncharacterized protein</fullName>
    </submittedName>
</protein>
<keyword evidence="1" id="KW-1133">Transmembrane helix</keyword>
<gene>
    <name evidence="2" type="ORF">KI387_021151</name>
</gene>
<accession>A0AA38GD89</accession>
<name>A0AA38GD89_TAXCH</name>
<sequence>MSGSGETLMGNSQSSQVNRLGLSYGIVISVGTMVVLTVILLASYICIRLRVTTRGPGTGRARVAARAVEMDLDMERGGVDEATLDTYPKMIYSDKVRGGGGGGGG</sequence>
<feature type="non-terminal residue" evidence="2">
    <location>
        <position position="105"/>
    </location>
</feature>